<dbReference type="RefSeq" id="WP_189484682.1">
    <property type="nucleotide sequence ID" value="NZ_BMZB01000001.1"/>
</dbReference>
<sequence>MSDLTLAATRLHRRTLLLGAAAVTGLSACSKTQTSSSNGGAITLRMSWWGGTSAHKATLNALQLFEKRHPHIRVRGEYTGFTGHLERLTTQIAGETAPDVMQINWYWQTLFSRDGEGFTDLNQHKNEIDFSQFDARTLSMGTTGGKLNALAISNAARLMYLNKTTYDKAGLSLPDTWDSLFARGPQFKAKLGDAYYPLDGLFQDFIALARSYIVQKTGKALVNSETKSLNCTRADMHEYAGFYAKMISDHVWPSAQVRASYGYLPQQEMRPWINGEFAGTYQWNSAIEKYTDTLAGKQEVALAPYPMRPGATDAGLLYRPSMMFAVNAKSQHPRESAMLINFLLNDPEGVRAMETKRGVPVSKTAQKILRDDGLIGKLQQDSEDMLARLPINVLESPYFEHPRVRDGFQDILEAFGYGKITLEQAGDALYDDINAILHRIIR</sequence>
<dbReference type="Pfam" id="PF01547">
    <property type="entry name" value="SBP_bac_1"/>
    <property type="match status" value="1"/>
</dbReference>
<gene>
    <name evidence="3" type="ORF">GCM10011273_03920</name>
</gene>
<dbReference type="InterPro" id="IPR050490">
    <property type="entry name" value="Bact_solute-bd_prot1"/>
</dbReference>
<dbReference type="GO" id="GO:0042597">
    <property type="term" value="C:periplasmic space"/>
    <property type="evidence" value="ECO:0007669"/>
    <property type="project" value="UniProtKB-SubCell"/>
</dbReference>
<comment type="caution">
    <text evidence="3">The sequence shown here is derived from an EMBL/GenBank/DDBJ whole genome shotgun (WGS) entry which is preliminary data.</text>
</comment>
<protein>
    <submittedName>
        <fullName evidence="3">Sugar ABC transporter substrate-binding protein</fullName>
    </submittedName>
</protein>
<comment type="subcellular location">
    <subcellularLocation>
        <location evidence="1">Periplasm</location>
    </subcellularLocation>
</comment>
<accession>A0A918PTF1</accession>
<reference evidence="3" key="2">
    <citation type="submission" date="2020-09" db="EMBL/GenBank/DDBJ databases">
        <authorList>
            <person name="Sun Q."/>
            <person name="Kim S."/>
        </authorList>
    </citation>
    <scope>NUCLEOTIDE SEQUENCE</scope>
    <source>
        <strain evidence="3">KCTC 32296</strain>
    </source>
</reference>
<dbReference type="InterPro" id="IPR006059">
    <property type="entry name" value="SBP"/>
</dbReference>
<dbReference type="EMBL" id="BMZB01000001">
    <property type="protein sequence ID" value="GGZ22312.1"/>
    <property type="molecule type" value="Genomic_DNA"/>
</dbReference>
<evidence type="ECO:0000256" key="1">
    <source>
        <dbReference type="ARBA" id="ARBA00004418"/>
    </source>
</evidence>
<evidence type="ECO:0000313" key="4">
    <source>
        <dbReference type="Proteomes" id="UP000662572"/>
    </source>
</evidence>
<dbReference type="PANTHER" id="PTHR43649:SF11">
    <property type="entry name" value="ABC TRANSPORTER SUBSTRATE-BINDING PROTEIN YESO-RELATED"/>
    <property type="match status" value="1"/>
</dbReference>
<evidence type="ECO:0000313" key="3">
    <source>
        <dbReference type="EMBL" id="GGZ22312.1"/>
    </source>
</evidence>
<dbReference type="Gene3D" id="3.40.190.10">
    <property type="entry name" value="Periplasmic binding protein-like II"/>
    <property type="match status" value="2"/>
</dbReference>
<reference evidence="3" key="1">
    <citation type="journal article" date="2014" name="Int. J. Syst. Evol. Microbiol.">
        <title>Complete genome sequence of Corynebacterium casei LMG S-19264T (=DSM 44701T), isolated from a smear-ripened cheese.</title>
        <authorList>
            <consortium name="US DOE Joint Genome Institute (JGI-PGF)"/>
            <person name="Walter F."/>
            <person name="Albersmeier A."/>
            <person name="Kalinowski J."/>
            <person name="Ruckert C."/>
        </authorList>
    </citation>
    <scope>NUCLEOTIDE SEQUENCE</scope>
    <source>
        <strain evidence="3">KCTC 32296</strain>
    </source>
</reference>
<dbReference type="SUPFAM" id="SSF53850">
    <property type="entry name" value="Periplasmic binding protein-like II"/>
    <property type="match status" value="1"/>
</dbReference>
<evidence type="ECO:0000256" key="2">
    <source>
        <dbReference type="ARBA" id="ARBA00008520"/>
    </source>
</evidence>
<comment type="similarity">
    <text evidence="2">Belongs to the bacterial solute-binding protein 1 family.</text>
</comment>
<keyword evidence="4" id="KW-1185">Reference proteome</keyword>
<proteinExistence type="inferred from homology"/>
<name>A0A918PTF1_9CAUL</name>
<dbReference type="Proteomes" id="UP000662572">
    <property type="component" value="Unassembled WGS sequence"/>
</dbReference>
<dbReference type="PANTHER" id="PTHR43649">
    <property type="entry name" value="ARABINOSE-BINDING PROTEIN-RELATED"/>
    <property type="match status" value="1"/>
</dbReference>
<organism evidence="3 4">
    <name type="scientific">Asticcacaulis endophyticus</name>
    <dbReference type="NCBI Taxonomy" id="1395890"/>
    <lineage>
        <taxon>Bacteria</taxon>
        <taxon>Pseudomonadati</taxon>
        <taxon>Pseudomonadota</taxon>
        <taxon>Alphaproteobacteria</taxon>
        <taxon>Caulobacterales</taxon>
        <taxon>Caulobacteraceae</taxon>
        <taxon>Asticcacaulis</taxon>
    </lineage>
</organism>
<dbReference type="AlphaFoldDB" id="A0A918PTF1"/>